<dbReference type="InterPro" id="IPR003746">
    <property type="entry name" value="DUF167"/>
</dbReference>
<organism evidence="3 4">
    <name type="scientific">Candidatus Dehalogenimonas loeffleri</name>
    <dbReference type="NCBI Taxonomy" id="3127115"/>
    <lineage>
        <taxon>Bacteria</taxon>
        <taxon>Bacillati</taxon>
        <taxon>Chloroflexota</taxon>
        <taxon>Dehalococcoidia</taxon>
        <taxon>Dehalococcoidales</taxon>
        <taxon>Dehalococcoidaceae</taxon>
        <taxon>Dehalogenimonas</taxon>
    </lineage>
</organism>
<accession>A0ABZ2J1S8</accession>
<gene>
    <name evidence="3" type="ORF">V8247_06095</name>
</gene>
<dbReference type="PANTHER" id="PTHR13420">
    <property type="entry name" value="UPF0235 PROTEIN C15ORF40"/>
    <property type="match status" value="1"/>
</dbReference>
<dbReference type="InterPro" id="IPR036591">
    <property type="entry name" value="YggU-like_sf"/>
</dbReference>
<dbReference type="HAMAP" id="MF_00634">
    <property type="entry name" value="UPF0235"/>
    <property type="match status" value="1"/>
</dbReference>
<dbReference type="NCBIfam" id="TIGR00251">
    <property type="entry name" value="DUF167 family protein"/>
    <property type="match status" value="1"/>
</dbReference>
<dbReference type="RefSeq" id="WP_338736954.1">
    <property type="nucleotide sequence ID" value="NZ_CP146612.1"/>
</dbReference>
<dbReference type="SUPFAM" id="SSF69786">
    <property type="entry name" value="YggU-like"/>
    <property type="match status" value="1"/>
</dbReference>
<sequence>MSADDRIIINIRVQPGASKNAVAGRVGDYFKLRVTAAPERGKANQAVVALLADVLGIPKSNIEVIRGQTARQKAIAVSGLTEAEIMARLAGED</sequence>
<dbReference type="Gene3D" id="3.30.1200.10">
    <property type="entry name" value="YggU-like"/>
    <property type="match status" value="1"/>
</dbReference>
<dbReference type="SMART" id="SM01152">
    <property type="entry name" value="DUF167"/>
    <property type="match status" value="1"/>
</dbReference>
<keyword evidence="4" id="KW-1185">Reference proteome</keyword>
<evidence type="ECO:0000256" key="2">
    <source>
        <dbReference type="HAMAP-Rule" id="MF_00634"/>
    </source>
</evidence>
<dbReference type="EMBL" id="CP146612">
    <property type="protein sequence ID" value="WWX24833.1"/>
    <property type="molecule type" value="Genomic_DNA"/>
</dbReference>
<name>A0ABZ2J1S8_9CHLR</name>
<protein>
    <recommendedName>
        <fullName evidence="2">UPF0235 protein V8247_06095</fullName>
    </recommendedName>
</protein>
<dbReference type="PANTHER" id="PTHR13420:SF7">
    <property type="entry name" value="UPF0235 PROTEIN C15ORF40"/>
    <property type="match status" value="1"/>
</dbReference>
<dbReference type="Pfam" id="PF02594">
    <property type="entry name" value="DUF167"/>
    <property type="match status" value="1"/>
</dbReference>
<proteinExistence type="inferred from homology"/>
<comment type="similarity">
    <text evidence="1 2">Belongs to the UPF0235 family.</text>
</comment>
<evidence type="ECO:0000313" key="3">
    <source>
        <dbReference type="EMBL" id="WWX24833.1"/>
    </source>
</evidence>
<evidence type="ECO:0000313" key="4">
    <source>
        <dbReference type="Proteomes" id="UP001375370"/>
    </source>
</evidence>
<reference evidence="3 4" key="1">
    <citation type="submission" date="2024-03" db="EMBL/GenBank/DDBJ databases">
        <title>A Dehalogenimonas Isolated from Estuarine Sediments Dihaloeliminates Chlorinated Alkanes.</title>
        <authorList>
            <person name="Yang Y."/>
            <person name="Wang H."/>
        </authorList>
    </citation>
    <scope>NUCLEOTIDE SEQUENCE [LARGE SCALE GENOMIC DNA]</scope>
    <source>
        <strain evidence="3 4">W</strain>
    </source>
</reference>
<evidence type="ECO:0000256" key="1">
    <source>
        <dbReference type="ARBA" id="ARBA00010364"/>
    </source>
</evidence>
<dbReference type="Proteomes" id="UP001375370">
    <property type="component" value="Chromosome"/>
</dbReference>